<dbReference type="EMBL" id="WXEY01000027">
    <property type="protein sequence ID" value="MZP31167.1"/>
    <property type="molecule type" value="Genomic_DNA"/>
</dbReference>
<dbReference type="PANTHER" id="PTHR35007:SF4">
    <property type="entry name" value="CONSERVED TRANSMEMBRANE PROTEIN-RELATED"/>
    <property type="match status" value="1"/>
</dbReference>
<sequence length="262" mass="29687">MNQYIAAGLGAVALGYFTYLLTERKSLLFQTPGASLRRRFSSDTIQGWLLTSGVKWTVKQYLMYQAAAVAFGAVLVLMQPDLRQGFAMGAFALFIPALYIRGERRKRAQEIRPQIPVMLRRVQRGVEQGLGWREIFLSLPDSVEEGVFRDELTRLASTYIAQPVLKDRLEEFARRIDLPEVDSFALALGQSEYTGRVLEMLQKLEDIIKRDMAHEETRRMKKKAELAPVFPTMMVLNIVVLVGLPLLLAFFNMTLLDGGPAR</sequence>
<evidence type="ECO:0000313" key="3">
    <source>
        <dbReference type="Proteomes" id="UP000463470"/>
    </source>
</evidence>
<feature type="transmembrane region" description="Helical" evidence="1">
    <location>
        <begin position="226"/>
        <end position="251"/>
    </location>
</feature>
<comment type="caution">
    <text evidence="2">The sequence shown here is derived from an EMBL/GenBank/DDBJ whole genome shotgun (WGS) entry which is preliminary data.</text>
</comment>
<dbReference type="PANTHER" id="PTHR35007">
    <property type="entry name" value="INTEGRAL MEMBRANE PROTEIN-RELATED"/>
    <property type="match status" value="1"/>
</dbReference>
<protein>
    <recommendedName>
        <fullName evidence="4">Type II secretion system protein GspF domain-containing protein</fullName>
    </recommendedName>
</protein>
<evidence type="ECO:0008006" key="4">
    <source>
        <dbReference type="Google" id="ProtNLM"/>
    </source>
</evidence>
<gene>
    <name evidence="2" type="ORF">GTO91_15780</name>
</gene>
<evidence type="ECO:0000313" key="2">
    <source>
        <dbReference type="EMBL" id="MZP31167.1"/>
    </source>
</evidence>
<reference evidence="2 3" key="1">
    <citation type="submission" date="2020-01" db="EMBL/GenBank/DDBJ databases">
        <title>Whole-genome sequence of Heliobacterium undosum DSM 13378.</title>
        <authorList>
            <person name="Kyndt J.A."/>
            <person name="Meyer T.E."/>
        </authorList>
    </citation>
    <scope>NUCLEOTIDE SEQUENCE [LARGE SCALE GENOMIC DNA]</scope>
    <source>
        <strain evidence="2 3">DSM 13378</strain>
    </source>
</reference>
<name>A0A845L3G3_9FIRM</name>
<dbReference type="RefSeq" id="WP_161259687.1">
    <property type="nucleotide sequence ID" value="NZ_WXEY01000027.1"/>
</dbReference>
<proteinExistence type="predicted"/>
<feature type="transmembrane region" description="Helical" evidence="1">
    <location>
        <begin position="85"/>
        <end position="102"/>
    </location>
</feature>
<organism evidence="2 3">
    <name type="scientific">Heliomicrobium undosum</name>
    <dbReference type="NCBI Taxonomy" id="121734"/>
    <lineage>
        <taxon>Bacteria</taxon>
        <taxon>Bacillati</taxon>
        <taxon>Bacillota</taxon>
        <taxon>Clostridia</taxon>
        <taxon>Eubacteriales</taxon>
        <taxon>Heliobacteriaceae</taxon>
        <taxon>Heliomicrobium</taxon>
    </lineage>
</organism>
<dbReference type="AlphaFoldDB" id="A0A845L3G3"/>
<accession>A0A845L3G3</accession>
<feature type="transmembrane region" description="Helical" evidence="1">
    <location>
        <begin position="61"/>
        <end position="79"/>
    </location>
</feature>
<feature type="transmembrane region" description="Helical" evidence="1">
    <location>
        <begin position="6"/>
        <end position="22"/>
    </location>
</feature>
<keyword evidence="1" id="KW-1133">Transmembrane helix</keyword>
<keyword evidence="3" id="KW-1185">Reference proteome</keyword>
<dbReference type="Proteomes" id="UP000463470">
    <property type="component" value="Unassembled WGS sequence"/>
</dbReference>
<dbReference type="OrthoDB" id="212987at2"/>
<keyword evidence="1" id="KW-0472">Membrane</keyword>
<keyword evidence="1" id="KW-0812">Transmembrane</keyword>
<evidence type="ECO:0000256" key="1">
    <source>
        <dbReference type="SAM" id="Phobius"/>
    </source>
</evidence>